<evidence type="ECO:0000313" key="6">
    <source>
        <dbReference type="EMBL" id="MBB6353395.1"/>
    </source>
</evidence>
<dbReference type="PROSITE" id="PS51935">
    <property type="entry name" value="NLPC_P60"/>
    <property type="match status" value="1"/>
</dbReference>
<organism evidence="6 7">
    <name type="scientific">Aminobacter aganoensis</name>
    <dbReference type="NCBI Taxonomy" id="83264"/>
    <lineage>
        <taxon>Bacteria</taxon>
        <taxon>Pseudomonadati</taxon>
        <taxon>Pseudomonadota</taxon>
        <taxon>Alphaproteobacteria</taxon>
        <taxon>Hyphomicrobiales</taxon>
        <taxon>Phyllobacteriaceae</taxon>
        <taxon>Aminobacter</taxon>
    </lineage>
</organism>
<dbReference type="GO" id="GO:0008234">
    <property type="term" value="F:cysteine-type peptidase activity"/>
    <property type="evidence" value="ECO:0007669"/>
    <property type="project" value="UniProtKB-KW"/>
</dbReference>
<proteinExistence type="inferred from homology"/>
<name>A0A7X0F5L7_9HYPH</name>
<dbReference type="Proteomes" id="UP000536262">
    <property type="component" value="Unassembled WGS sequence"/>
</dbReference>
<sequence length="150" mass="16709">MSGNAGRDRIAASVVSAALEWVGTPYRHQGSRKGVACDCLGLVQGVWRDIYGRELEPPGPYAPDWAEATGQERLLEGLRRHFEDKPISAMAAGDLIVFRWRPHLPAKHAAILIEPDNFVHAYQDHGVTLTRLVPQWRRRIAAAFAFPCLT</sequence>
<dbReference type="NCBIfam" id="TIGR02219">
    <property type="entry name" value="phage_NlpC_fam"/>
    <property type="match status" value="1"/>
</dbReference>
<dbReference type="AlphaFoldDB" id="A0A7X0F5L7"/>
<evidence type="ECO:0000256" key="1">
    <source>
        <dbReference type="ARBA" id="ARBA00007074"/>
    </source>
</evidence>
<accession>A0A7X0F5L7</accession>
<evidence type="ECO:0000256" key="4">
    <source>
        <dbReference type="ARBA" id="ARBA00022807"/>
    </source>
</evidence>
<dbReference type="Gene3D" id="3.90.1720.10">
    <property type="entry name" value="endopeptidase domain like (from Nostoc punctiforme)"/>
    <property type="match status" value="1"/>
</dbReference>
<dbReference type="RefSeq" id="WP_184698428.1">
    <property type="nucleotide sequence ID" value="NZ_BAABEG010000001.1"/>
</dbReference>
<comment type="similarity">
    <text evidence="1">Belongs to the peptidase C40 family.</text>
</comment>
<evidence type="ECO:0000256" key="3">
    <source>
        <dbReference type="ARBA" id="ARBA00022801"/>
    </source>
</evidence>
<dbReference type="EMBL" id="JACHOU010000002">
    <property type="protein sequence ID" value="MBB6353395.1"/>
    <property type="molecule type" value="Genomic_DNA"/>
</dbReference>
<keyword evidence="4" id="KW-0788">Thiol protease</keyword>
<keyword evidence="2" id="KW-0645">Protease</keyword>
<dbReference type="GO" id="GO:0006508">
    <property type="term" value="P:proteolysis"/>
    <property type="evidence" value="ECO:0007669"/>
    <property type="project" value="UniProtKB-KW"/>
</dbReference>
<keyword evidence="3" id="KW-0378">Hydrolase</keyword>
<evidence type="ECO:0000259" key="5">
    <source>
        <dbReference type="PROSITE" id="PS51935"/>
    </source>
</evidence>
<keyword evidence="7" id="KW-1185">Reference proteome</keyword>
<protein>
    <submittedName>
        <fullName evidence="6">NlpC/P60 family putative phage cell wall peptidase</fullName>
    </submittedName>
</protein>
<reference evidence="6 7" key="1">
    <citation type="submission" date="2020-08" db="EMBL/GenBank/DDBJ databases">
        <title>Genomic Encyclopedia of Type Strains, Phase IV (KMG-IV): sequencing the most valuable type-strain genomes for metagenomic binning, comparative biology and taxonomic classification.</title>
        <authorList>
            <person name="Goeker M."/>
        </authorList>
    </citation>
    <scope>NUCLEOTIDE SEQUENCE [LARGE SCALE GENOMIC DNA]</scope>
    <source>
        <strain evidence="6 7">DSM 7051</strain>
    </source>
</reference>
<dbReference type="InterPro" id="IPR000064">
    <property type="entry name" value="NLP_P60_dom"/>
</dbReference>
<dbReference type="Pfam" id="PF00877">
    <property type="entry name" value="NLPC_P60"/>
    <property type="match status" value="1"/>
</dbReference>
<evidence type="ECO:0000256" key="2">
    <source>
        <dbReference type="ARBA" id="ARBA00022670"/>
    </source>
</evidence>
<comment type="caution">
    <text evidence="6">The sequence shown here is derived from an EMBL/GenBank/DDBJ whole genome shotgun (WGS) entry which is preliminary data.</text>
</comment>
<evidence type="ECO:0000313" key="7">
    <source>
        <dbReference type="Proteomes" id="UP000536262"/>
    </source>
</evidence>
<dbReference type="SUPFAM" id="SSF54001">
    <property type="entry name" value="Cysteine proteinases"/>
    <property type="match status" value="1"/>
</dbReference>
<dbReference type="InterPro" id="IPR011929">
    <property type="entry name" value="Phage_pept_NlpC/P60"/>
</dbReference>
<feature type="domain" description="NlpC/P60" evidence="5">
    <location>
        <begin position="8"/>
        <end position="147"/>
    </location>
</feature>
<dbReference type="InterPro" id="IPR038765">
    <property type="entry name" value="Papain-like_cys_pep_sf"/>
</dbReference>
<gene>
    <name evidence="6" type="ORF">GGR00_001163</name>
</gene>